<dbReference type="InterPro" id="IPR002059">
    <property type="entry name" value="CSP_DNA-bd"/>
</dbReference>
<feature type="compositionally biased region" description="Basic residues" evidence="1">
    <location>
        <begin position="128"/>
        <end position="143"/>
    </location>
</feature>
<dbReference type="Gene3D" id="2.40.50.140">
    <property type="entry name" value="Nucleic acid-binding proteins"/>
    <property type="match status" value="1"/>
</dbReference>
<name>A0A7J7IVD8_BUGNE</name>
<evidence type="ECO:0000256" key="1">
    <source>
        <dbReference type="SAM" id="MobiDB-lite"/>
    </source>
</evidence>
<feature type="compositionally biased region" description="Basic and acidic residues" evidence="1">
    <location>
        <begin position="105"/>
        <end position="127"/>
    </location>
</feature>
<dbReference type="CDD" id="cd04458">
    <property type="entry name" value="CSP_CDS"/>
    <property type="match status" value="1"/>
</dbReference>
<sequence>MASTELPSESLVSPSSQEKRVIAIKVTGTVKWFNVRNGYGFINRDDTKDDVFVHQHEVVSEKGETTEKGEKVTDEARRRPRRPRYYRGGYRNRQAPAAYQEASEVEEHQQVQEARGDGNEVADEKGPVQKRGRGRYRGRRGYGYRRGGYRPQSQEEREEYLEQQQGNVEETNGEQTTVPRRGRGGYRRNYRRRGRGRGGNSNIQNEGEEHPTEAENAHPTSEPAPI</sequence>
<dbReference type="EMBL" id="VXIV02003353">
    <property type="protein sequence ID" value="KAF6017869.1"/>
    <property type="molecule type" value="Genomic_DNA"/>
</dbReference>
<dbReference type="InterPro" id="IPR011129">
    <property type="entry name" value="CSD"/>
</dbReference>
<dbReference type="InterPro" id="IPR012340">
    <property type="entry name" value="NA-bd_OB-fold"/>
</dbReference>
<feature type="compositionally biased region" description="Basic and acidic residues" evidence="1">
    <location>
        <begin position="207"/>
        <end position="216"/>
    </location>
</feature>
<evidence type="ECO:0000259" key="2">
    <source>
        <dbReference type="PROSITE" id="PS51857"/>
    </source>
</evidence>
<reference evidence="3" key="1">
    <citation type="submission" date="2020-06" db="EMBL/GenBank/DDBJ databases">
        <title>Draft genome of Bugula neritina, a colonial animal packing powerful symbionts and potential medicines.</title>
        <authorList>
            <person name="Rayko M."/>
        </authorList>
    </citation>
    <scope>NUCLEOTIDE SEQUENCE [LARGE SCALE GENOMIC DNA]</scope>
    <source>
        <strain evidence="3">Kwan_BN1</strain>
    </source>
</reference>
<organism evidence="3 4">
    <name type="scientific">Bugula neritina</name>
    <name type="common">Brown bryozoan</name>
    <name type="synonym">Sertularia neritina</name>
    <dbReference type="NCBI Taxonomy" id="10212"/>
    <lineage>
        <taxon>Eukaryota</taxon>
        <taxon>Metazoa</taxon>
        <taxon>Spiralia</taxon>
        <taxon>Lophotrochozoa</taxon>
        <taxon>Bryozoa</taxon>
        <taxon>Gymnolaemata</taxon>
        <taxon>Cheilostomatida</taxon>
        <taxon>Flustrina</taxon>
        <taxon>Buguloidea</taxon>
        <taxon>Bugulidae</taxon>
        <taxon>Bugula</taxon>
    </lineage>
</organism>
<feature type="compositionally biased region" description="Basic residues" evidence="1">
    <location>
        <begin position="180"/>
        <end position="196"/>
    </location>
</feature>
<dbReference type="PRINTS" id="PR00050">
    <property type="entry name" value="COLDSHOCK"/>
</dbReference>
<dbReference type="SMART" id="SM00357">
    <property type="entry name" value="CSP"/>
    <property type="match status" value="1"/>
</dbReference>
<feature type="region of interest" description="Disordered" evidence="1">
    <location>
        <begin position="59"/>
        <end position="226"/>
    </location>
</feature>
<protein>
    <submittedName>
        <fullName evidence="3">YBX1</fullName>
    </submittedName>
</protein>
<evidence type="ECO:0000313" key="3">
    <source>
        <dbReference type="EMBL" id="KAF6017869.1"/>
    </source>
</evidence>
<dbReference type="SUPFAM" id="SSF50249">
    <property type="entry name" value="Nucleic acid-binding proteins"/>
    <property type="match status" value="1"/>
</dbReference>
<dbReference type="Proteomes" id="UP000593567">
    <property type="component" value="Unassembled WGS sequence"/>
</dbReference>
<dbReference type="OrthoDB" id="203339at2759"/>
<feature type="compositionally biased region" description="Basic and acidic residues" evidence="1">
    <location>
        <begin position="59"/>
        <end position="77"/>
    </location>
</feature>
<dbReference type="Pfam" id="PF00313">
    <property type="entry name" value="CSD"/>
    <property type="match status" value="1"/>
</dbReference>
<keyword evidence="4" id="KW-1185">Reference proteome</keyword>
<comment type="caution">
    <text evidence="3">The sequence shown here is derived from an EMBL/GenBank/DDBJ whole genome shotgun (WGS) entry which is preliminary data.</text>
</comment>
<accession>A0A7J7IVD8</accession>
<proteinExistence type="predicted"/>
<dbReference type="GO" id="GO:0003676">
    <property type="term" value="F:nucleic acid binding"/>
    <property type="evidence" value="ECO:0007669"/>
    <property type="project" value="InterPro"/>
</dbReference>
<dbReference type="AlphaFoldDB" id="A0A7J7IVD8"/>
<evidence type="ECO:0000313" key="4">
    <source>
        <dbReference type="Proteomes" id="UP000593567"/>
    </source>
</evidence>
<dbReference type="PANTHER" id="PTHR11544">
    <property type="entry name" value="COLD SHOCK DOMAIN CONTAINING PROTEINS"/>
    <property type="match status" value="1"/>
</dbReference>
<feature type="compositionally biased region" description="Polar residues" evidence="1">
    <location>
        <begin position="166"/>
        <end position="178"/>
    </location>
</feature>
<gene>
    <name evidence="3" type="ORF">EB796_023808</name>
</gene>
<feature type="domain" description="CSD" evidence="2">
    <location>
        <begin position="25"/>
        <end position="107"/>
    </location>
</feature>
<dbReference type="PROSITE" id="PS51857">
    <property type="entry name" value="CSD_2"/>
    <property type="match status" value="1"/>
</dbReference>
<dbReference type="InterPro" id="IPR050181">
    <property type="entry name" value="Cold_shock_domain"/>
</dbReference>